<feature type="domain" description="ANTAR" evidence="3">
    <location>
        <begin position="124"/>
        <end position="185"/>
    </location>
</feature>
<dbReference type="InterPro" id="IPR001789">
    <property type="entry name" value="Sig_transdc_resp-reg_receiver"/>
</dbReference>
<dbReference type="PROSITE" id="PS50921">
    <property type="entry name" value="ANTAR"/>
    <property type="match status" value="1"/>
</dbReference>
<dbReference type="Pfam" id="PF03861">
    <property type="entry name" value="ANTAR"/>
    <property type="match status" value="1"/>
</dbReference>
<dbReference type="SMART" id="SM01012">
    <property type="entry name" value="ANTAR"/>
    <property type="match status" value="1"/>
</dbReference>
<evidence type="ECO:0000256" key="1">
    <source>
        <dbReference type="PROSITE-ProRule" id="PRU00169"/>
    </source>
</evidence>
<dbReference type="PROSITE" id="PS50110">
    <property type="entry name" value="RESPONSE_REGULATORY"/>
    <property type="match status" value="1"/>
</dbReference>
<feature type="domain" description="Response regulatory" evidence="2">
    <location>
        <begin position="4"/>
        <end position="118"/>
    </location>
</feature>
<gene>
    <name evidence="4" type="primary">pdtaR_1</name>
    <name evidence="4" type="ORF">GHNINEIG_00831</name>
</gene>
<dbReference type="InterPro" id="IPR008327">
    <property type="entry name" value="Sig_transdc_resp-reg_antiterm"/>
</dbReference>
<proteinExistence type="predicted"/>
<name>A0A4V1C8R2_9GAMM</name>
<evidence type="ECO:0000259" key="2">
    <source>
        <dbReference type="PROSITE" id="PS50110"/>
    </source>
</evidence>
<dbReference type="Gene3D" id="1.10.10.10">
    <property type="entry name" value="Winged helix-like DNA-binding domain superfamily/Winged helix DNA-binding domain"/>
    <property type="match status" value="1"/>
</dbReference>
<dbReference type="GO" id="GO:0000160">
    <property type="term" value="P:phosphorelay signal transduction system"/>
    <property type="evidence" value="ECO:0007669"/>
    <property type="project" value="InterPro"/>
</dbReference>
<accession>A0A4V1C8R2</accession>
<evidence type="ECO:0000313" key="5">
    <source>
        <dbReference type="Proteomes" id="UP000296201"/>
    </source>
</evidence>
<dbReference type="AlphaFoldDB" id="A0A4V1C8R2"/>
<dbReference type="InterPro" id="IPR011006">
    <property type="entry name" value="CheY-like_superfamily"/>
</dbReference>
<dbReference type="InterPro" id="IPR036388">
    <property type="entry name" value="WH-like_DNA-bd_sf"/>
</dbReference>
<reference evidence="4 5" key="1">
    <citation type="submission" date="2018-08" db="EMBL/GenBank/DDBJ databases">
        <title>Horizontal acquisition of hydrogen conversion ability and other habitat adaptations in Hydrogenovibrio crunogenus strains.</title>
        <authorList>
            <person name="Gonnella G."/>
            <person name="Adam N."/>
            <person name="Perner M."/>
        </authorList>
    </citation>
    <scope>NUCLEOTIDE SEQUENCE [LARGE SCALE GENOMIC DNA]</scope>
    <source>
        <strain evidence="4 5">SP-41</strain>
    </source>
</reference>
<dbReference type="GO" id="GO:0003723">
    <property type="term" value="F:RNA binding"/>
    <property type="evidence" value="ECO:0007669"/>
    <property type="project" value="InterPro"/>
</dbReference>
<protein>
    <submittedName>
        <fullName evidence="4">Putative transcriptional regulatory protein pdtaR</fullName>
    </submittedName>
</protein>
<dbReference type="Proteomes" id="UP000296201">
    <property type="component" value="Chromosome"/>
</dbReference>
<dbReference type="OrthoDB" id="9782798at2"/>
<dbReference type="EMBL" id="CP032096">
    <property type="protein sequence ID" value="QBZ82794.1"/>
    <property type="molecule type" value="Genomic_DNA"/>
</dbReference>
<organism evidence="4 5">
    <name type="scientific">Hydrogenovibrio crunogenus</name>
    <dbReference type="NCBI Taxonomy" id="39765"/>
    <lineage>
        <taxon>Bacteria</taxon>
        <taxon>Pseudomonadati</taxon>
        <taxon>Pseudomonadota</taxon>
        <taxon>Gammaproteobacteria</taxon>
        <taxon>Thiotrichales</taxon>
        <taxon>Piscirickettsiaceae</taxon>
        <taxon>Hydrogenovibrio</taxon>
    </lineage>
</organism>
<sequence length="214" mass="23708">MGFNALLVSDDVNHSAELKSGLIFAGAQNVTVTAMDEAWLDTLSADTYELLVLECHQVSENVLNTLAELNENPAIPVICFTGERDSKVIKQSVKSGVMAYVVGDKNQNRMKPIVDVALARFSEQRALKKELSQLKDKLANRAVIEKAKGLLMQARGLSEDEAYHEIRRHAMNQGKRLSEVAEALCTTLCCETQQEESLFSNKPIAEVQQNPIFD</sequence>
<dbReference type="InterPro" id="IPR005561">
    <property type="entry name" value="ANTAR"/>
</dbReference>
<dbReference type="SUPFAM" id="SSF52172">
    <property type="entry name" value="CheY-like"/>
    <property type="match status" value="1"/>
</dbReference>
<keyword evidence="5" id="KW-1185">Reference proteome</keyword>
<dbReference type="PIRSF" id="PIRSF036382">
    <property type="entry name" value="RR_antiterm"/>
    <property type="match status" value="1"/>
</dbReference>
<dbReference type="Gene3D" id="3.40.50.2300">
    <property type="match status" value="1"/>
</dbReference>
<evidence type="ECO:0000313" key="4">
    <source>
        <dbReference type="EMBL" id="QBZ82794.1"/>
    </source>
</evidence>
<dbReference type="RefSeq" id="WP_135795468.1">
    <property type="nucleotide sequence ID" value="NZ_CP032096.1"/>
</dbReference>
<evidence type="ECO:0000259" key="3">
    <source>
        <dbReference type="PROSITE" id="PS50921"/>
    </source>
</evidence>
<comment type="caution">
    <text evidence="1">Lacks conserved residue(s) required for the propagation of feature annotation.</text>
</comment>